<proteinExistence type="predicted"/>
<evidence type="ECO:0000313" key="3">
    <source>
        <dbReference type="EMBL" id="OEU07118.1"/>
    </source>
</evidence>
<feature type="compositionally biased region" description="Low complexity" evidence="1">
    <location>
        <begin position="1"/>
        <end position="12"/>
    </location>
</feature>
<dbReference type="EMBL" id="KV784390">
    <property type="protein sequence ID" value="OEU07118.1"/>
    <property type="molecule type" value="Genomic_DNA"/>
</dbReference>
<feature type="region of interest" description="Disordered" evidence="1">
    <location>
        <begin position="256"/>
        <end position="275"/>
    </location>
</feature>
<keyword evidence="2" id="KW-1133">Transmembrane helix</keyword>
<reference evidence="3 4" key="1">
    <citation type="submission" date="2016-09" db="EMBL/GenBank/DDBJ databases">
        <title>Extensive genetic diversity and differential bi-allelic expression allows diatom success in the polar Southern Ocean.</title>
        <authorList>
            <consortium name="DOE Joint Genome Institute"/>
            <person name="Mock T."/>
            <person name="Otillar R.P."/>
            <person name="Strauss J."/>
            <person name="Dupont C."/>
            <person name="Frickenhaus S."/>
            <person name="Maumus F."/>
            <person name="Mcmullan M."/>
            <person name="Sanges R."/>
            <person name="Schmutz J."/>
            <person name="Toseland A."/>
            <person name="Valas R."/>
            <person name="Veluchamy A."/>
            <person name="Ward B.J."/>
            <person name="Allen A."/>
            <person name="Barry K."/>
            <person name="Falciatore A."/>
            <person name="Ferrante M."/>
            <person name="Fortunato A.E."/>
            <person name="Gloeckner G."/>
            <person name="Gruber A."/>
            <person name="Hipkin R."/>
            <person name="Janech M."/>
            <person name="Kroth P."/>
            <person name="Leese F."/>
            <person name="Lindquist E."/>
            <person name="Lyon B.R."/>
            <person name="Martin J."/>
            <person name="Mayer C."/>
            <person name="Parker M."/>
            <person name="Quesneville H."/>
            <person name="Raymond J."/>
            <person name="Uhlig C."/>
            <person name="Valentin K.U."/>
            <person name="Worden A.Z."/>
            <person name="Armbrust E.V."/>
            <person name="Bowler C."/>
            <person name="Green B."/>
            <person name="Moulton V."/>
            <person name="Van Oosterhout C."/>
            <person name="Grigoriev I."/>
        </authorList>
    </citation>
    <scope>NUCLEOTIDE SEQUENCE [LARGE SCALE GENOMIC DNA]</scope>
    <source>
        <strain evidence="3 4">CCMP1102</strain>
    </source>
</reference>
<evidence type="ECO:0000313" key="4">
    <source>
        <dbReference type="Proteomes" id="UP000095751"/>
    </source>
</evidence>
<evidence type="ECO:0000256" key="1">
    <source>
        <dbReference type="SAM" id="MobiDB-lite"/>
    </source>
</evidence>
<dbReference type="OrthoDB" id="46366at2759"/>
<dbReference type="AlphaFoldDB" id="A0A1E7EMG2"/>
<evidence type="ECO:0000256" key="2">
    <source>
        <dbReference type="SAM" id="Phobius"/>
    </source>
</evidence>
<dbReference type="InParanoid" id="A0A1E7EMG2"/>
<gene>
    <name evidence="3" type="ORF">FRACYDRAFT_251872</name>
</gene>
<feature type="compositionally biased region" description="Low complexity" evidence="1">
    <location>
        <begin position="20"/>
        <end position="45"/>
    </location>
</feature>
<dbReference type="KEGG" id="fcy:FRACYDRAFT_251872"/>
<name>A0A1E7EMG2_9STRA</name>
<keyword evidence="4" id="KW-1185">Reference proteome</keyword>
<keyword evidence="2" id="KW-0812">Transmembrane</keyword>
<dbReference type="Proteomes" id="UP000095751">
    <property type="component" value="Unassembled WGS sequence"/>
</dbReference>
<feature type="transmembrane region" description="Helical" evidence="2">
    <location>
        <begin position="56"/>
        <end position="77"/>
    </location>
</feature>
<protein>
    <submittedName>
        <fullName evidence="3">Uncharacterized protein</fullName>
    </submittedName>
</protein>
<keyword evidence="2" id="KW-0472">Membrane</keyword>
<accession>A0A1E7EMG2</accession>
<feature type="region of interest" description="Disordered" evidence="1">
    <location>
        <begin position="1"/>
        <end position="45"/>
    </location>
</feature>
<sequence length="619" mass="70582">MIGSSSSVSNSISRRRELRLSSSTSASSSSTTNATATATIGSGIRSSRRSSSRRKLVVYYVMIAILILIFLFSNIQYHLNNNNPRRSNIADVDVDVVVAVKQPPPATAITTAITTVEKEELPLQPLPESQPLVPSYVRTGSCAILLFGLPRSFQQYVLPSIRENIIRPNLHYNCDYYIHYYDLGLDGKEESGRSGRGGRINSNDIYFLNQTIYNIYKDNNTNNNNPIMPIIKFISDTNETFWNKRSKEIMKYRTTKEDNNNNGKNNGKHKGNNGQNYKYFPYKELTYVYPKTIDNIVKQWHSIHSVWKLMEHYNTLILPIKEDNEEDTESIKKKKNMKKTKKKYRRIAMIRNDVMYITPIDIYEIPKLELTTIPGKDYTKAAAASTTVSSSKKLPINNKLKGQYGYVENRIQCDTNFCKYPVNDRFIYGPYDCVKIWASQRFTQIEEYANNNNPLHSPSIPGMVMHSETFLNASILQSIKELNYSPLPSPSHPNSNSIISAGGNNNNYYEIREDRFICFLRVRADGAIWYEDCDPKKSDYGGGYPGGIGQFNTMTSSNIVEQDVNNNGGTNTGYINKIYSLLEVIANNKNQTSTATTKIKCRRRRLKDPVRLIYELICK</sequence>
<organism evidence="3 4">
    <name type="scientific">Fragilariopsis cylindrus CCMP1102</name>
    <dbReference type="NCBI Taxonomy" id="635003"/>
    <lineage>
        <taxon>Eukaryota</taxon>
        <taxon>Sar</taxon>
        <taxon>Stramenopiles</taxon>
        <taxon>Ochrophyta</taxon>
        <taxon>Bacillariophyta</taxon>
        <taxon>Bacillariophyceae</taxon>
        <taxon>Bacillariophycidae</taxon>
        <taxon>Bacillariales</taxon>
        <taxon>Bacillariaceae</taxon>
        <taxon>Fragilariopsis</taxon>
    </lineage>
</organism>